<proteinExistence type="predicted"/>
<protein>
    <submittedName>
        <fullName evidence="1">Uncharacterized protein</fullName>
    </submittedName>
</protein>
<dbReference type="AlphaFoldDB" id="A0A2P2QUG5"/>
<accession>A0A2P2QUG5</accession>
<name>A0A2P2QUG5_RHIMU</name>
<dbReference type="EMBL" id="GGEC01090104">
    <property type="protein sequence ID" value="MBX70588.1"/>
    <property type="molecule type" value="Transcribed_RNA"/>
</dbReference>
<evidence type="ECO:0000313" key="1">
    <source>
        <dbReference type="EMBL" id="MBX70588.1"/>
    </source>
</evidence>
<organism evidence="1">
    <name type="scientific">Rhizophora mucronata</name>
    <name type="common">Asiatic mangrove</name>
    <dbReference type="NCBI Taxonomy" id="61149"/>
    <lineage>
        <taxon>Eukaryota</taxon>
        <taxon>Viridiplantae</taxon>
        <taxon>Streptophyta</taxon>
        <taxon>Embryophyta</taxon>
        <taxon>Tracheophyta</taxon>
        <taxon>Spermatophyta</taxon>
        <taxon>Magnoliopsida</taxon>
        <taxon>eudicotyledons</taxon>
        <taxon>Gunneridae</taxon>
        <taxon>Pentapetalae</taxon>
        <taxon>rosids</taxon>
        <taxon>fabids</taxon>
        <taxon>Malpighiales</taxon>
        <taxon>Rhizophoraceae</taxon>
        <taxon>Rhizophora</taxon>
    </lineage>
</organism>
<reference evidence="1" key="1">
    <citation type="submission" date="2018-02" db="EMBL/GenBank/DDBJ databases">
        <title>Rhizophora mucronata_Transcriptome.</title>
        <authorList>
            <person name="Meera S.P."/>
            <person name="Sreeshan A."/>
            <person name="Augustine A."/>
        </authorList>
    </citation>
    <scope>NUCLEOTIDE SEQUENCE</scope>
    <source>
        <tissue evidence="1">Leaf</tissue>
    </source>
</reference>
<sequence length="59" mass="6955">MNKECIDDRKYNLAADLLSLIYSFSTSDKIGTCDNQGMQIHFLWEVRLEWCHYIDHMAA</sequence>